<proteinExistence type="predicted"/>
<keyword evidence="1" id="KW-1133">Transmembrane helix</keyword>
<evidence type="ECO:0000313" key="2">
    <source>
        <dbReference type="EMBL" id="EGO65916.1"/>
    </source>
</evidence>
<feature type="transmembrane region" description="Helical" evidence="1">
    <location>
        <begin position="20"/>
        <end position="41"/>
    </location>
</feature>
<keyword evidence="3" id="KW-1185">Reference proteome</keyword>
<comment type="caution">
    <text evidence="2">The sequence shown here is derived from an EMBL/GenBank/DDBJ whole genome shotgun (WGS) entry which is preliminary data.</text>
</comment>
<dbReference type="RefSeq" id="WP_004091677.1">
    <property type="nucleotide sequence ID" value="NZ_AFGF01000006.1"/>
</dbReference>
<reference evidence="2 3" key="1">
    <citation type="journal article" date="2011" name="EMBO J.">
        <title>Structural diversity of bacterial flagellar motors.</title>
        <authorList>
            <person name="Chen S."/>
            <person name="Beeby M."/>
            <person name="Murphy G.E."/>
            <person name="Leadbetter J.R."/>
            <person name="Hendrixson D.R."/>
            <person name="Briegel A."/>
            <person name="Li Z."/>
            <person name="Shi J."/>
            <person name="Tocheva E.I."/>
            <person name="Muller A."/>
            <person name="Dobro M.J."/>
            <person name="Jensen G.J."/>
        </authorList>
    </citation>
    <scope>NUCLEOTIDE SEQUENCE [LARGE SCALE GENOMIC DNA]</scope>
    <source>
        <strain evidence="2 3">DSM 6540</strain>
    </source>
</reference>
<name>F7NDG3_9FIRM</name>
<organism evidence="2 3">
    <name type="scientific">Acetonema longum DSM 6540</name>
    <dbReference type="NCBI Taxonomy" id="1009370"/>
    <lineage>
        <taxon>Bacteria</taxon>
        <taxon>Bacillati</taxon>
        <taxon>Bacillota</taxon>
        <taxon>Negativicutes</taxon>
        <taxon>Acetonemataceae</taxon>
        <taxon>Acetonema</taxon>
    </lineage>
</organism>
<evidence type="ECO:0000313" key="3">
    <source>
        <dbReference type="Proteomes" id="UP000003240"/>
    </source>
</evidence>
<gene>
    <name evidence="2" type="ORF">ALO_00350</name>
</gene>
<dbReference type="STRING" id="1009370.ALO_00350"/>
<keyword evidence="1" id="KW-0812">Transmembrane</keyword>
<dbReference type="OrthoDB" id="1683926at2"/>
<keyword evidence="1" id="KW-0472">Membrane</keyword>
<accession>F7NDG3</accession>
<dbReference type="Proteomes" id="UP000003240">
    <property type="component" value="Unassembled WGS sequence"/>
</dbReference>
<evidence type="ECO:0000256" key="1">
    <source>
        <dbReference type="SAM" id="Phobius"/>
    </source>
</evidence>
<dbReference type="AlphaFoldDB" id="F7NDG3"/>
<dbReference type="EMBL" id="AFGF01000006">
    <property type="protein sequence ID" value="EGO65916.1"/>
    <property type="molecule type" value="Genomic_DNA"/>
</dbReference>
<sequence>MGIENENIIDDTALEFPRAGFWAVHLIGGSLLFFLGMRYAVKRVPMPIIAYRLLRSLTRRW</sequence>
<dbReference type="eggNOG" id="ENOG5033KE7">
    <property type="taxonomic scope" value="Bacteria"/>
</dbReference>
<protein>
    <submittedName>
        <fullName evidence="2">Uncharacterized protein</fullName>
    </submittedName>
</protein>